<dbReference type="PROSITE" id="PS50006">
    <property type="entry name" value="FHA_DOMAIN"/>
    <property type="match status" value="2"/>
</dbReference>
<keyword evidence="7" id="KW-0067">ATP-binding</keyword>
<dbReference type="InterPro" id="IPR003661">
    <property type="entry name" value="HisK_dim/P_dom"/>
</dbReference>
<dbReference type="SUPFAM" id="SSF47384">
    <property type="entry name" value="Homodimeric domain of signal transducing histidine kinase"/>
    <property type="match status" value="1"/>
</dbReference>
<evidence type="ECO:0000256" key="8">
    <source>
        <dbReference type="ARBA" id="ARBA00023012"/>
    </source>
</evidence>
<evidence type="ECO:0000313" key="12">
    <source>
        <dbReference type="EMBL" id="QUW01866.1"/>
    </source>
</evidence>
<feature type="domain" description="Histidine kinase" evidence="11">
    <location>
        <begin position="434"/>
        <end position="643"/>
    </location>
</feature>
<dbReference type="CDD" id="cd00060">
    <property type="entry name" value="FHA"/>
    <property type="match status" value="2"/>
</dbReference>
<keyword evidence="6" id="KW-0418">Kinase</keyword>
<dbReference type="CDD" id="cd00082">
    <property type="entry name" value="HisKA"/>
    <property type="match status" value="1"/>
</dbReference>
<dbReference type="SMART" id="SM00387">
    <property type="entry name" value="HATPase_c"/>
    <property type="match status" value="1"/>
</dbReference>
<dbReference type="InterPro" id="IPR005467">
    <property type="entry name" value="His_kinase_dom"/>
</dbReference>
<dbReference type="SUPFAM" id="SSF55781">
    <property type="entry name" value="GAF domain-like"/>
    <property type="match status" value="1"/>
</dbReference>
<dbReference type="EMBL" id="CP072648">
    <property type="protein sequence ID" value="QUW01866.1"/>
    <property type="molecule type" value="Genomic_DNA"/>
</dbReference>
<protein>
    <recommendedName>
        <fullName evidence="2">histidine kinase</fullName>
        <ecNumber evidence="2">2.7.13.3</ecNumber>
    </recommendedName>
</protein>
<dbReference type="InterPro" id="IPR036097">
    <property type="entry name" value="HisK_dim/P_sf"/>
</dbReference>
<evidence type="ECO:0000259" key="11">
    <source>
        <dbReference type="PROSITE" id="PS50109"/>
    </source>
</evidence>
<dbReference type="Gene3D" id="1.10.287.130">
    <property type="match status" value="1"/>
</dbReference>
<dbReference type="InterPro" id="IPR004358">
    <property type="entry name" value="Sig_transdc_His_kin-like_C"/>
</dbReference>
<dbReference type="Proteomes" id="UP000676506">
    <property type="component" value="Chromosome 1"/>
</dbReference>
<dbReference type="CDD" id="cd00075">
    <property type="entry name" value="HATPase"/>
    <property type="match status" value="1"/>
</dbReference>
<evidence type="ECO:0000256" key="3">
    <source>
        <dbReference type="ARBA" id="ARBA00022553"/>
    </source>
</evidence>
<evidence type="ECO:0000313" key="13">
    <source>
        <dbReference type="Proteomes" id="UP000676506"/>
    </source>
</evidence>
<name>A0ABX8B738_9BACT</name>
<dbReference type="Gene3D" id="3.30.565.10">
    <property type="entry name" value="Histidine kinase-like ATPase, C-terminal domain"/>
    <property type="match status" value="1"/>
</dbReference>
<evidence type="ECO:0000259" key="10">
    <source>
        <dbReference type="PROSITE" id="PS50006"/>
    </source>
</evidence>
<dbReference type="SMART" id="SM00240">
    <property type="entry name" value="FHA"/>
    <property type="match status" value="2"/>
</dbReference>
<evidence type="ECO:0000256" key="6">
    <source>
        <dbReference type="ARBA" id="ARBA00022777"/>
    </source>
</evidence>
<dbReference type="PRINTS" id="PR00344">
    <property type="entry name" value="BCTRLSENSOR"/>
</dbReference>
<gene>
    <name evidence="12" type="ORF">J8C06_05650</name>
</gene>
<keyword evidence="3" id="KW-0597">Phosphoprotein</keyword>
<dbReference type="PANTHER" id="PTHR43065:SF10">
    <property type="entry name" value="PEROXIDE STRESS-ACTIVATED HISTIDINE KINASE MAK3"/>
    <property type="match status" value="1"/>
</dbReference>
<organism evidence="12 13">
    <name type="scientific">Chloracidobacterium validum</name>
    <dbReference type="NCBI Taxonomy" id="2821543"/>
    <lineage>
        <taxon>Bacteria</taxon>
        <taxon>Pseudomonadati</taxon>
        <taxon>Acidobacteriota</taxon>
        <taxon>Terriglobia</taxon>
        <taxon>Terriglobales</taxon>
        <taxon>Acidobacteriaceae</taxon>
        <taxon>Chloracidobacterium</taxon>
    </lineage>
</organism>
<keyword evidence="5" id="KW-0547">Nucleotide-binding</keyword>
<dbReference type="SUPFAM" id="SSF55874">
    <property type="entry name" value="ATPase domain of HSP90 chaperone/DNA topoisomerase II/histidine kinase"/>
    <property type="match status" value="1"/>
</dbReference>
<evidence type="ECO:0000256" key="4">
    <source>
        <dbReference type="ARBA" id="ARBA00022679"/>
    </source>
</evidence>
<dbReference type="Pfam" id="PF01590">
    <property type="entry name" value="GAF"/>
    <property type="match status" value="1"/>
</dbReference>
<accession>A0ABX8B738</accession>
<dbReference type="PROSITE" id="PS50109">
    <property type="entry name" value="HIS_KIN"/>
    <property type="match status" value="1"/>
</dbReference>
<dbReference type="RefSeq" id="WP_211427758.1">
    <property type="nucleotide sequence ID" value="NZ_CP072648.1"/>
</dbReference>
<dbReference type="Pfam" id="PF00498">
    <property type="entry name" value="FHA"/>
    <property type="match status" value="2"/>
</dbReference>
<dbReference type="InterPro" id="IPR029016">
    <property type="entry name" value="GAF-like_dom_sf"/>
</dbReference>
<keyword evidence="4" id="KW-0808">Transferase</keyword>
<evidence type="ECO:0000256" key="5">
    <source>
        <dbReference type="ARBA" id="ARBA00022741"/>
    </source>
</evidence>
<evidence type="ECO:0000256" key="9">
    <source>
        <dbReference type="SAM" id="MobiDB-lite"/>
    </source>
</evidence>
<dbReference type="InterPro" id="IPR000253">
    <property type="entry name" value="FHA_dom"/>
</dbReference>
<dbReference type="Gene3D" id="2.60.200.20">
    <property type="match status" value="2"/>
</dbReference>
<feature type="region of interest" description="Disordered" evidence="9">
    <location>
        <begin position="646"/>
        <end position="687"/>
    </location>
</feature>
<dbReference type="InterPro" id="IPR008984">
    <property type="entry name" value="SMAD_FHA_dom_sf"/>
</dbReference>
<dbReference type="Gene3D" id="3.30.450.40">
    <property type="match status" value="1"/>
</dbReference>
<feature type="domain" description="FHA" evidence="10">
    <location>
        <begin position="29"/>
        <end position="79"/>
    </location>
</feature>
<dbReference type="SUPFAM" id="SSF49879">
    <property type="entry name" value="SMAD/FHA domain"/>
    <property type="match status" value="2"/>
</dbReference>
<dbReference type="Pfam" id="PF02518">
    <property type="entry name" value="HATPase_c"/>
    <property type="match status" value="1"/>
</dbReference>
<evidence type="ECO:0000256" key="7">
    <source>
        <dbReference type="ARBA" id="ARBA00022840"/>
    </source>
</evidence>
<dbReference type="PANTHER" id="PTHR43065">
    <property type="entry name" value="SENSOR HISTIDINE KINASE"/>
    <property type="match status" value="1"/>
</dbReference>
<comment type="catalytic activity">
    <reaction evidence="1">
        <text>ATP + protein L-histidine = ADP + protein N-phospho-L-histidine.</text>
        <dbReference type="EC" id="2.7.13.3"/>
    </reaction>
</comment>
<evidence type="ECO:0000256" key="2">
    <source>
        <dbReference type="ARBA" id="ARBA00012438"/>
    </source>
</evidence>
<dbReference type="InterPro" id="IPR003018">
    <property type="entry name" value="GAF"/>
</dbReference>
<sequence>MATTEASPVLWVLNGDLSPYAVEVTTFPLTIGRHGSNHLALRHTAVSRSHAELIQTEGGDIVFRDLHSSGGSLVNDELVTERCLSDGDTITLGKTGGIQLLYLSHPATTAFLLLTSADAPAQRFPLGDTKFTIGRNPDCHLTLKSSTVSRYHAEICPTPNGDYQLRDLNSIGGTFVNGQSIRESVLKTGDVITISKPPVASLKFVGAHASLPVFNPNGSTEEEALPETTLVLKESQTRFLNPDLMRETANVNAKMLRRLSTLYDLSHQLMAQSSVTALAEAWLTALFAALPLDYGIVLVGNPQTNQLEVVGSRGQGRPSRSVVARVQKERVGCLSSDVRADERFETAQSLAIGNTRAILAVPITSGKRFWGVCYLSNEHHPGVFASEDLEFVLATARTAGLVLDNLNLIRELRATQDMLVQSDRLATMGKMCASISHELRNRLALISGVEVICLKYAHDPDVVRLTELALHGQRRALELVEEIRLFARNSPAQYAFEVHALRPMLEHILSLICVDTEVKRRTVTFQALAEPYAVVNEAKIEQVIINLVRNAVDATLPGTGAINLTLGLENNMATIHITDNGCGIPANLLPRIWEPFFTTKGEHGTGLGLEICRRITEAHHGRLMCTSQVGVGTRFTIVLPAVSPPAQVTPQPPLHPHQTGRLSPAAPPHATAPGIPGAAHALPGGTR</sequence>
<dbReference type="InterPro" id="IPR036890">
    <property type="entry name" value="HATPase_C_sf"/>
</dbReference>
<keyword evidence="8" id="KW-0902">Two-component regulatory system</keyword>
<dbReference type="SMART" id="SM00065">
    <property type="entry name" value="GAF"/>
    <property type="match status" value="1"/>
</dbReference>
<dbReference type="EC" id="2.7.13.3" evidence="2"/>
<keyword evidence="13" id="KW-1185">Reference proteome</keyword>
<dbReference type="InterPro" id="IPR003594">
    <property type="entry name" value="HATPase_dom"/>
</dbReference>
<reference evidence="12 13" key="1">
    <citation type="submission" date="2021-03" db="EMBL/GenBank/DDBJ databases">
        <title>Genomic and phenotypic characterization of Chloracidobacterium isolates provides evidence for multiple species.</title>
        <authorList>
            <person name="Saini M.K."/>
            <person name="Costas A.M.G."/>
            <person name="Tank M."/>
            <person name="Bryant D.A."/>
        </authorList>
    </citation>
    <scope>NUCLEOTIDE SEQUENCE [LARGE SCALE GENOMIC DNA]</scope>
    <source>
        <strain evidence="12 13">BV2-C</strain>
    </source>
</reference>
<evidence type="ECO:0000256" key="1">
    <source>
        <dbReference type="ARBA" id="ARBA00000085"/>
    </source>
</evidence>
<feature type="domain" description="FHA" evidence="10">
    <location>
        <begin position="131"/>
        <end position="181"/>
    </location>
</feature>
<proteinExistence type="predicted"/>